<feature type="non-terminal residue" evidence="4">
    <location>
        <position position="228"/>
    </location>
</feature>
<feature type="domain" description="Laminin G" evidence="3">
    <location>
        <begin position="1"/>
        <end position="209"/>
    </location>
</feature>
<dbReference type="Gene3D" id="2.60.120.200">
    <property type="match status" value="2"/>
</dbReference>
<evidence type="ECO:0000313" key="4">
    <source>
        <dbReference type="EMBL" id="OBS75895.1"/>
    </source>
</evidence>
<dbReference type="SUPFAM" id="SSF49899">
    <property type="entry name" value="Concanavalin A-like lectins/glucanases"/>
    <property type="match status" value="2"/>
</dbReference>
<dbReference type="InterPro" id="IPR001791">
    <property type="entry name" value="Laminin_G"/>
</dbReference>
<dbReference type="EMBL" id="LZPO01035177">
    <property type="protein sequence ID" value="OBS75895.1"/>
    <property type="molecule type" value="Genomic_DNA"/>
</dbReference>
<evidence type="ECO:0000259" key="3">
    <source>
        <dbReference type="PROSITE" id="PS50025"/>
    </source>
</evidence>
<dbReference type="Pfam" id="PF00054">
    <property type="entry name" value="Laminin_G_1"/>
    <property type="match status" value="1"/>
</dbReference>
<dbReference type="AlphaFoldDB" id="A0A1A6HDA2"/>
<comment type="caution">
    <text evidence="2">Lacks conserved residue(s) required for the propagation of feature annotation.</text>
</comment>
<dbReference type="PANTHER" id="PTHR15036">
    <property type="entry name" value="PIKACHURIN-LIKE PROTEIN"/>
    <property type="match status" value="1"/>
</dbReference>
<protein>
    <recommendedName>
        <fullName evidence="3">Laminin G domain-containing protein</fullName>
    </recommendedName>
</protein>
<gene>
    <name evidence="4" type="ORF">A6R68_17653</name>
</gene>
<name>A0A1A6HDA2_NEOLE</name>
<keyword evidence="5" id="KW-1185">Reference proteome</keyword>
<organism evidence="4 5">
    <name type="scientific">Neotoma lepida</name>
    <name type="common">Desert woodrat</name>
    <dbReference type="NCBI Taxonomy" id="56216"/>
    <lineage>
        <taxon>Eukaryota</taxon>
        <taxon>Metazoa</taxon>
        <taxon>Chordata</taxon>
        <taxon>Craniata</taxon>
        <taxon>Vertebrata</taxon>
        <taxon>Euteleostomi</taxon>
        <taxon>Mammalia</taxon>
        <taxon>Eutheria</taxon>
        <taxon>Euarchontoglires</taxon>
        <taxon>Glires</taxon>
        <taxon>Rodentia</taxon>
        <taxon>Myomorpha</taxon>
        <taxon>Muroidea</taxon>
        <taxon>Cricetidae</taxon>
        <taxon>Neotominae</taxon>
        <taxon>Neotoma</taxon>
    </lineage>
</organism>
<dbReference type="InterPro" id="IPR013320">
    <property type="entry name" value="ConA-like_dom_sf"/>
</dbReference>
<comment type="caution">
    <text evidence="4">The sequence shown here is derived from an EMBL/GenBank/DDBJ whole genome shotgun (WGS) entry which is preliminary data.</text>
</comment>
<proteinExistence type="predicted"/>
<reference evidence="4 5" key="1">
    <citation type="submission" date="2016-06" db="EMBL/GenBank/DDBJ databases">
        <title>The Draft Genome Sequence and Annotation of the Desert Woodrat Neotoma lepida.</title>
        <authorList>
            <person name="Campbell M."/>
            <person name="Oakeson K.F."/>
            <person name="Yandell M."/>
            <person name="Halpert J.R."/>
            <person name="Dearing D."/>
        </authorList>
    </citation>
    <scope>NUCLEOTIDE SEQUENCE [LARGE SCALE GENOMIC DNA]</scope>
    <source>
        <strain evidence="4">417</strain>
        <tissue evidence="4">Liver</tissue>
    </source>
</reference>
<dbReference type="PROSITE" id="PS50025">
    <property type="entry name" value="LAM_G_DOMAIN"/>
    <property type="match status" value="1"/>
</dbReference>
<accession>A0A1A6HDA2</accession>
<dbReference type="OrthoDB" id="5984158at2759"/>
<dbReference type="CDD" id="cd00110">
    <property type="entry name" value="LamG"/>
    <property type="match status" value="1"/>
</dbReference>
<evidence type="ECO:0000256" key="1">
    <source>
        <dbReference type="ARBA" id="ARBA00022737"/>
    </source>
</evidence>
<dbReference type="PANTHER" id="PTHR15036:SF89">
    <property type="entry name" value="NEUREXIN 1, ISOFORM F"/>
    <property type="match status" value="1"/>
</dbReference>
<dbReference type="GO" id="GO:0030054">
    <property type="term" value="C:cell junction"/>
    <property type="evidence" value="ECO:0007669"/>
    <property type="project" value="UniProtKB-ARBA"/>
</dbReference>
<dbReference type="STRING" id="56216.A0A1A6HDA2"/>
<evidence type="ECO:0000313" key="5">
    <source>
        <dbReference type="Proteomes" id="UP000092124"/>
    </source>
</evidence>
<evidence type="ECO:0000256" key="2">
    <source>
        <dbReference type="PROSITE-ProRule" id="PRU00122"/>
    </source>
</evidence>
<dbReference type="Proteomes" id="UP000092124">
    <property type="component" value="Unassembled WGS sequence"/>
</dbReference>
<dbReference type="Pfam" id="PF02210">
    <property type="entry name" value="Laminin_G_2"/>
    <property type="match status" value="1"/>
</dbReference>
<keyword evidence="1" id="KW-0677">Repeat</keyword>
<sequence length="228" mass="24933">MPEGLIILAVSPDNQEEYFALQLKSGRPYFLSNTQGSLVEVTTTDDHDQQYSDGQWHEIIVARHQAFGQITLDGQYTGSSASLNGSAMMGGYTRLFMELKSGLLSFQLKSSLSFTQVDLWLGLAYGDGNWNTVIIKKEGSVVSVGVNELMERTSQPGAQTLQVNSPVYVGGIPQELQDSYSHLTLEQGSSCISNVRTRGGGWRRWARGCGKLTVPGGILTGLRPFQSY</sequence>
<dbReference type="InterPro" id="IPR050372">
    <property type="entry name" value="Neurexin-related_CASP"/>
</dbReference>